<comment type="cofactor">
    <cofactor evidence="3">
        <name>heme</name>
        <dbReference type="ChEBI" id="CHEBI:30413"/>
    </cofactor>
</comment>
<gene>
    <name evidence="5" type="ORF">D9C73_000420</name>
</gene>
<dbReference type="GO" id="GO:0016020">
    <property type="term" value="C:membrane"/>
    <property type="evidence" value="ECO:0007669"/>
    <property type="project" value="TreeGrafter"/>
</dbReference>
<dbReference type="EMBL" id="CM014078">
    <property type="protein sequence ID" value="TKS66364.1"/>
    <property type="molecule type" value="Genomic_DNA"/>
</dbReference>
<feature type="transmembrane region" description="Helical" evidence="4">
    <location>
        <begin position="270"/>
        <end position="292"/>
    </location>
</feature>
<dbReference type="GO" id="GO:0004497">
    <property type="term" value="F:monooxygenase activity"/>
    <property type="evidence" value="ECO:0007669"/>
    <property type="project" value="InterPro"/>
</dbReference>
<evidence type="ECO:0000256" key="4">
    <source>
        <dbReference type="SAM" id="Phobius"/>
    </source>
</evidence>
<reference evidence="5 6" key="1">
    <citation type="submission" date="2019-01" db="EMBL/GenBank/DDBJ databases">
        <title>Genome Assembly of Collichthys lucidus.</title>
        <authorList>
            <person name="Cai M."/>
            <person name="Xiao S."/>
        </authorList>
    </citation>
    <scope>NUCLEOTIDE SEQUENCE [LARGE SCALE GENOMIC DNA]</scope>
    <source>
        <strain evidence="5">JT15FE1705JMU</strain>
        <tissue evidence="5">Muscle</tissue>
    </source>
</reference>
<organism evidence="5 6">
    <name type="scientific">Collichthys lucidus</name>
    <name type="common">Big head croaker</name>
    <name type="synonym">Sciaena lucida</name>
    <dbReference type="NCBI Taxonomy" id="240159"/>
    <lineage>
        <taxon>Eukaryota</taxon>
        <taxon>Metazoa</taxon>
        <taxon>Chordata</taxon>
        <taxon>Craniata</taxon>
        <taxon>Vertebrata</taxon>
        <taxon>Euteleostomi</taxon>
        <taxon>Actinopterygii</taxon>
        <taxon>Neopterygii</taxon>
        <taxon>Teleostei</taxon>
        <taxon>Neoteleostei</taxon>
        <taxon>Acanthomorphata</taxon>
        <taxon>Eupercaria</taxon>
        <taxon>Sciaenidae</taxon>
        <taxon>Collichthys</taxon>
    </lineage>
</organism>
<dbReference type="Pfam" id="PF00067">
    <property type="entry name" value="p450"/>
    <property type="match status" value="1"/>
</dbReference>
<keyword evidence="4" id="KW-0812">Transmembrane</keyword>
<feature type="binding site" description="axial binding residue" evidence="3">
    <location>
        <position position="409"/>
    </location>
    <ligand>
        <name>heme</name>
        <dbReference type="ChEBI" id="CHEBI:30413"/>
    </ligand>
    <ligandPart>
        <name>Fe</name>
        <dbReference type="ChEBI" id="CHEBI:18248"/>
    </ligandPart>
</feature>
<keyword evidence="4" id="KW-1133">Transmembrane helix</keyword>
<accession>A0A4U5TXH4</accession>
<proteinExistence type="inferred from homology"/>
<dbReference type="SUPFAM" id="SSF48264">
    <property type="entry name" value="Cytochrome P450"/>
    <property type="match status" value="1"/>
</dbReference>
<dbReference type="AlphaFoldDB" id="A0A4U5TXH4"/>
<dbReference type="PANTHER" id="PTHR24280">
    <property type="entry name" value="CYTOCHROME P450 20A1"/>
    <property type="match status" value="1"/>
</dbReference>
<feature type="transmembrane region" description="Helical" evidence="4">
    <location>
        <begin position="6"/>
        <end position="23"/>
    </location>
</feature>
<keyword evidence="3" id="KW-0479">Metal-binding</keyword>
<evidence type="ECO:0000313" key="6">
    <source>
        <dbReference type="Proteomes" id="UP000298787"/>
    </source>
</evidence>
<comment type="similarity">
    <text evidence="1">Belongs to the cytochrome P450 family.</text>
</comment>
<keyword evidence="6" id="KW-1185">Reference proteome</keyword>
<dbReference type="InterPro" id="IPR002401">
    <property type="entry name" value="Cyt_P450_E_grp-I"/>
</dbReference>
<dbReference type="Gene3D" id="1.10.630.10">
    <property type="entry name" value="Cytochrome P450"/>
    <property type="match status" value="1"/>
</dbReference>
<dbReference type="InterPro" id="IPR001128">
    <property type="entry name" value="Cyt_P450"/>
</dbReference>
<evidence type="ECO:0000256" key="3">
    <source>
        <dbReference type="PIRSR" id="PIRSR602401-1"/>
    </source>
</evidence>
<dbReference type="STRING" id="240159.A0A4U5TXH4"/>
<name>A0A4U5TXH4_COLLU</name>
<dbReference type="GO" id="GO:0005506">
    <property type="term" value="F:iron ion binding"/>
    <property type="evidence" value="ECO:0007669"/>
    <property type="project" value="InterPro"/>
</dbReference>
<dbReference type="GO" id="GO:0020037">
    <property type="term" value="F:heme binding"/>
    <property type="evidence" value="ECO:0007669"/>
    <property type="project" value="InterPro"/>
</dbReference>
<keyword evidence="4" id="KW-0472">Membrane</keyword>
<sequence length="462" mass="51749">MLDFAIFAVTFVIILVGAVLYLYPSSRRASGIPGLNPTDEKDGNLQDIVNKGSLHEFLVSLHQEFGSVASFWFGSRLGVSLGSVQQLRQHINPNHSTDSFETMLKSLLGYQSGMGGGASETVIRKKMYESAINNTLKNNFPLVLKLVEELVEKWKSFPEDQHTPLCAHLLGLAMKTVTQLALGESFRDDAEVISFRKNHNAIWSEIGKGYLDGSLEKSSSRKGHYEKALSEMESVLLSVAKARKAQRKQTVFVDTLLQSSLTERQIMEDCMVFTLAGCVITANLCIWALHFLSASEEVQDKLYQELDAVLGSDPITLDKIPQLRYCQQVLNETVRTAKLTPVAARLQEVEGKVDQHVIPKETLVIYALGVVLQDSDTWSAPYRFDPDRFEEESVRKSFCLLGFSGNQTCPELRFAYTVATVLLSTLVRQLKLHRLKEQVVEVRSELVATPKDETWITVSKRN</sequence>
<dbReference type="InterPro" id="IPR036396">
    <property type="entry name" value="Cyt_P450_sf"/>
</dbReference>
<evidence type="ECO:0000256" key="2">
    <source>
        <dbReference type="ARBA" id="ARBA00023004"/>
    </source>
</evidence>
<dbReference type="Proteomes" id="UP000298787">
    <property type="component" value="Chromosome 1"/>
</dbReference>
<evidence type="ECO:0000313" key="5">
    <source>
        <dbReference type="EMBL" id="TKS66364.1"/>
    </source>
</evidence>
<keyword evidence="2 3" id="KW-0408">Iron</keyword>
<dbReference type="PANTHER" id="PTHR24280:SF4">
    <property type="entry name" value="CYTOCHROME P450 20A1"/>
    <property type="match status" value="1"/>
</dbReference>
<dbReference type="PRINTS" id="PR00463">
    <property type="entry name" value="EP450I"/>
</dbReference>
<evidence type="ECO:0000256" key="1">
    <source>
        <dbReference type="ARBA" id="ARBA00010617"/>
    </source>
</evidence>
<protein>
    <submittedName>
        <fullName evidence="5">Cytochrome P450 20A1</fullName>
    </submittedName>
</protein>
<keyword evidence="3" id="KW-0349">Heme</keyword>
<dbReference type="GO" id="GO:0016705">
    <property type="term" value="F:oxidoreductase activity, acting on paired donors, with incorporation or reduction of molecular oxygen"/>
    <property type="evidence" value="ECO:0007669"/>
    <property type="project" value="InterPro"/>
</dbReference>
<dbReference type="InterPro" id="IPR052666">
    <property type="entry name" value="CYP450_20A1-like"/>
</dbReference>